<evidence type="ECO:0000313" key="1">
    <source>
        <dbReference type="EMBL" id="KAF2678820.1"/>
    </source>
</evidence>
<dbReference type="EMBL" id="MU005608">
    <property type="protein sequence ID" value="KAF2678820.1"/>
    <property type="molecule type" value="Genomic_DNA"/>
</dbReference>
<gene>
    <name evidence="1" type="ORF">K458DRAFT_408526</name>
</gene>
<reference evidence="1" key="1">
    <citation type="journal article" date="2020" name="Stud. Mycol.">
        <title>101 Dothideomycetes genomes: a test case for predicting lifestyles and emergence of pathogens.</title>
        <authorList>
            <person name="Haridas S."/>
            <person name="Albert R."/>
            <person name="Binder M."/>
            <person name="Bloem J."/>
            <person name="Labutti K."/>
            <person name="Salamov A."/>
            <person name="Andreopoulos B."/>
            <person name="Baker S."/>
            <person name="Barry K."/>
            <person name="Bills G."/>
            <person name="Bluhm B."/>
            <person name="Cannon C."/>
            <person name="Castanera R."/>
            <person name="Culley D."/>
            <person name="Daum C."/>
            <person name="Ezra D."/>
            <person name="Gonzalez J."/>
            <person name="Henrissat B."/>
            <person name="Kuo A."/>
            <person name="Liang C."/>
            <person name="Lipzen A."/>
            <person name="Lutzoni F."/>
            <person name="Magnuson J."/>
            <person name="Mondo S."/>
            <person name="Nolan M."/>
            <person name="Ohm R."/>
            <person name="Pangilinan J."/>
            <person name="Park H.-J."/>
            <person name="Ramirez L."/>
            <person name="Alfaro M."/>
            <person name="Sun H."/>
            <person name="Tritt A."/>
            <person name="Yoshinaga Y."/>
            <person name="Zwiers L.-H."/>
            <person name="Turgeon B."/>
            <person name="Goodwin S."/>
            <person name="Spatafora J."/>
            <person name="Crous P."/>
            <person name="Grigoriev I."/>
        </authorList>
    </citation>
    <scope>NUCLEOTIDE SEQUENCE</scope>
    <source>
        <strain evidence="1">CBS 122367</strain>
    </source>
</reference>
<accession>A0A6G1ILF7</accession>
<name>A0A6G1ILF7_9PLEO</name>
<protein>
    <submittedName>
        <fullName evidence="1">Uncharacterized protein</fullName>
    </submittedName>
</protein>
<organism evidence="1 2">
    <name type="scientific">Lentithecium fluviatile CBS 122367</name>
    <dbReference type="NCBI Taxonomy" id="1168545"/>
    <lineage>
        <taxon>Eukaryota</taxon>
        <taxon>Fungi</taxon>
        <taxon>Dikarya</taxon>
        <taxon>Ascomycota</taxon>
        <taxon>Pezizomycotina</taxon>
        <taxon>Dothideomycetes</taxon>
        <taxon>Pleosporomycetidae</taxon>
        <taxon>Pleosporales</taxon>
        <taxon>Massarineae</taxon>
        <taxon>Lentitheciaceae</taxon>
        <taxon>Lentithecium</taxon>
    </lineage>
</organism>
<dbReference type="Proteomes" id="UP000799291">
    <property type="component" value="Unassembled WGS sequence"/>
</dbReference>
<proteinExistence type="predicted"/>
<evidence type="ECO:0000313" key="2">
    <source>
        <dbReference type="Proteomes" id="UP000799291"/>
    </source>
</evidence>
<keyword evidence="2" id="KW-1185">Reference proteome</keyword>
<dbReference type="AlphaFoldDB" id="A0A6G1ILF7"/>
<sequence length="269" mass="29538">MPKVITVLERYRGTVQTSNNLLAEVEVFHSGGEEVVETVCAMVAAKHEGLNFVSAFRKQSWPLPSRKTTCSLANALAAFNPEKAVASTSPEYSMTARKASSRLKGRFNYFENEPNFNKAAVVVHSSHRGGDAGPEHGALGDVDEGRTFARIVLDPDQHEGQVKLSDETPLYSTRAFIFDMLDLVDTGPRDSLLVQVVPLDLQGSCHYVHRTDRLPDKVSAEIFVENFPADFSTCGEKIEGLNEGSAEAYVASKPIVNRIIRTQTQQLSP</sequence>